<evidence type="ECO:0000256" key="1">
    <source>
        <dbReference type="SAM" id="Phobius"/>
    </source>
</evidence>
<keyword evidence="3" id="KW-1185">Reference proteome</keyword>
<gene>
    <name evidence="2" type="ORF">F993_01673</name>
</gene>
<comment type="caution">
    <text evidence="2">The sequence shown here is derived from an EMBL/GenBank/DDBJ whole genome shotgun (WGS) entry which is preliminary data.</text>
</comment>
<reference evidence="2 3" key="1">
    <citation type="submission" date="2013-02" db="EMBL/GenBank/DDBJ databases">
        <title>The Genome Sequence of Acinetobacter sp. NIPH 809.</title>
        <authorList>
            <consortium name="The Broad Institute Genome Sequencing Platform"/>
            <consortium name="The Broad Institute Genome Sequencing Center for Infectious Disease"/>
            <person name="Cerqueira G."/>
            <person name="Feldgarden M."/>
            <person name="Courvalin P."/>
            <person name="Perichon B."/>
            <person name="Grillot-Courvalin C."/>
            <person name="Clermont D."/>
            <person name="Rocha E."/>
            <person name="Yoon E.-J."/>
            <person name="Nemec A."/>
            <person name="Walker B."/>
            <person name="Young S.K."/>
            <person name="Zeng Q."/>
            <person name="Gargeya S."/>
            <person name="Fitzgerald M."/>
            <person name="Haas B."/>
            <person name="Abouelleil A."/>
            <person name="Alvarado L."/>
            <person name="Arachchi H.M."/>
            <person name="Berlin A.M."/>
            <person name="Chapman S.B."/>
            <person name="Dewar J."/>
            <person name="Goldberg J."/>
            <person name="Griggs A."/>
            <person name="Gujja S."/>
            <person name="Hansen M."/>
            <person name="Howarth C."/>
            <person name="Imamovic A."/>
            <person name="Larimer J."/>
            <person name="McCowan C."/>
            <person name="Murphy C."/>
            <person name="Neiman D."/>
            <person name="Pearson M."/>
            <person name="Priest M."/>
            <person name="Roberts A."/>
            <person name="Saif S."/>
            <person name="Shea T."/>
            <person name="Sisk P."/>
            <person name="Sykes S."/>
            <person name="Wortman J."/>
            <person name="Nusbaum C."/>
            <person name="Birren B."/>
        </authorList>
    </citation>
    <scope>NUCLEOTIDE SEQUENCE [LARGE SCALE GENOMIC DNA]</scope>
    <source>
        <strain evidence="2 3">NIPH 809</strain>
    </source>
</reference>
<dbReference type="Proteomes" id="UP000013034">
    <property type="component" value="Unassembled WGS sequence"/>
</dbReference>
<organism evidence="2 3">
    <name type="scientific">Acinetobacter proteolyticus</name>
    <dbReference type="NCBI Taxonomy" id="1776741"/>
    <lineage>
        <taxon>Bacteria</taxon>
        <taxon>Pseudomonadati</taxon>
        <taxon>Pseudomonadota</taxon>
        <taxon>Gammaproteobacteria</taxon>
        <taxon>Moraxellales</taxon>
        <taxon>Moraxellaceae</taxon>
        <taxon>Acinetobacter</taxon>
    </lineage>
</organism>
<sequence length="52" mass="5837">MKKGRFDEIVDKRLNADDFAEPQALTQREKLIAIAAFSIFGALIIYCAAISY</sequence>
<accession>A0ABP2TMD9</accession>
<evidence type="ECO:0000313" key="3">
    <source>
        <dbReference type="Proteomes" id="UP000013034"/>
    </source>
</evidence>
<dbReference type="RefSeq" id="WP_004653828.1">
    <property type="nucleotide sequence ID" value="NZ_KB849179.1"/>
</dbReference>
<keyword evidence="1" id="KW-0812">Transmembrane</keyword>
<protein>
    <submittedName>
        <fullName evidence="2">Uncharacterized protein</fullName>
    </submittedName>
</protein>
<name>A0ABP2TMD9_9GAMM</name>
<dbReference type="EMBL" id="APOI01000015">
    <property type="protein sequence ID" value="ENU23520.1"/>
    <property type="molecule type" value="Genomic_DNA"/>
</dbReference>
<keyword evidence="1" id="KW-1133">Transmembrane helix</keyword>
<keyword evidence="1" id="KW-0472">Membrane</keyword>
<proteinExistence type="predicted"/>
<evidence type="ECO:0000313" key="2">
    <source>
        <dbReference type="EMBL" id="ENU23520.1"/>
    </source>
</evidence>
<feature type="transmembrane region" description="Helical" evidence="1">
    <location>
        <begin position="31"/>
        <end position="51"/>
    </location>
</feature>